<proteinExistence type="predicted"/>
<comment type="caution">
    <text evidence="1">The sequence shown here is derived from an EMBL/GenBank/DDBJ whole genome shotgun (WGS) entry which is preliminary data.</text>
</comment>
<dbReference type="EMBL" id="AZFN01000034">
    <property type="protein sequence ID" value="KRM00439.1"/>
    <property type="molecule type" value="Genomic_DNA"/>
</dbReference>
<evidence type="ECO:0000313" key="1">
    <source>
        <dbReference type="EMBL" id="KRM00439.1"/>
    </source>
</evidence>
<name>A0A0R1V4J3_9LACO</name>
<accession>A0A0R1V4J3</accession>
<organism evidence="1 2">
    <name type="scientific">Limosilactobacillus gastricus DSM 16045</name>
    <dbReference type="NCBI Taxonomy" id="1423749"/>
    <lineage>
        <taxon>Bacteria</taxon>
        <taxon>Bacillati</taxon>
        <taxon>Bacillota</taxon>
        <taxon>Bacilli</taxon>
        <taxon>Lactobacillales</taxon>
        <taxon>Lactobacillaceae</taxon>
        <taxon>Limosilactobacillus</taxon>
    </lineage>
</organism>
<dbReference type="InterPro" id="IPR036597">
    <property type="entry name" value="Fido-like_dom_sf"/>
</dbReference>
<dbReference type="RefSeq" id="WP_235806128.1">
    <property type="nucleotide sequence ID" value="NZ_AZFN01000034.1"/>
</dbReference>
<dbReference type="PATRIC" id="fig|1423749.3.peg.1247"/>
<dbReference type="Proteomes" id="UP000051739">
    <property type="component" value="Unassembled WGS sequence"/>
</dbReference>
<evidence type="ECO:0000313" key="2">
    <source>
        <dbReference type="Proteomes" id="UP000051739"/>
    </source>
</evidence>
<keyword evidence="2" id="KW-1185">Reference proteome</keyword>
<protein>
    <submittedName>
        <fullName evidence="1">Uncharacterized protein</fullName>
    </submittedName>
</protein>
<sequence>MTDYQKLLNTITQLKAEMDKFRPLDQTQVKLLEQQIRLEHVWSSNVIEGSALSMNETRQF</sequence>
<reference evidence="1 2" key="1">
    <citation type="journal article" date="2015" name="Genome Announc.">
        <title>Expanding the biotechnology potential of lactobacilli through comparative genomics of 213 strains and associated genera.</title>
        <authorList>
            <person name="Sun Z."/>
            <person name="Harris H.M."/>
            <person name="McCann A."/>
            <person name="Guo C."/>
            <person name="Argimon S."/>
            <person name="Zhang W."/>
            <person name="Yang X."/>
            <person name="Jeffery I.B."/>
            <person name="Cooney J.C."/>
            <person name="Kagawa T.F."/>
            <person name="Liu W."/>
            <person name="Song Y."/>
            <person name="Salvetti E."/>
            <person name="Wrobel A."/>
            <person name="Rasinkangas P."/>
            <person name="Parkhill J."/>
            <person name="Rea M.C."/>
            <person name="O'Sullivan O."/>
            <person name="Ritari J."/>
            <person name="Douillard F.P."/>
            <person name="Paul Ross R."/>
            <person name="Yang R."/>
            <person name="Briner A.E."/>
            <person name="Felis G.E."/>
            <person name="de Vos W.M."/>
            <person name="Barrangou R."/>
            <person name="Klaenhammer T.R."/>
            <person name="Caufield P.W."/>
            <person name="Cui Y."/>
            <person name="Zhang H."/>
            <person name="O'Toole P.W."/>
        </authorList>
    </citation>
    <scope>NUCLEOTIDE SEQUENCE [LARGE SCALE GENOMIC DNA]</scope>
    <source>
        <strain evidence="1 2">DSM 16045</strain>
    </source>
</reference>
<gene>
    <name evidence="1" type="ORF">FC60_GL001219</name>
</gene>
<dbReference type="Gene3D" id="1.10.3290.10">
    <property type="entry name" value="Fido-like domain"/>
    <property type="match status" value="1"/>
</dbReference>
<dbReference type="AlphaFoldDB" id="A0A0R1V4J3"/>